<dbReference type="InterPro" id="IPR002645">
    <property type="entry name" value="STAS_dom"/>
</dbReference>
<evidence type="ECO:0000313" key="3">
    <source>
        <dbReference type="EMBL" id="MFF8278857.1"/>
    </source>
</evidence>
<dbReference type="PROSITE" id="PS50801">
    <property type="entry name" value="STAS"/>
    <property type="match status" value="1"/>
</dbReference>
<evidence type="ECO:0000256" key="1">
    <source>
        <dbReference type="ARBA" id="ARBA00022553"/>
    </source>
</evidence>
<sequence>MSSTESAVRERLAEVLTRRGAEIADRWVQLQQERADAGGQTVHEAELREEADALVAALSAGMGSDIPVDHVVTRRRELHETVVDMSLRRARVGAVPTATSLAVLGLKEALLEAVRQESFEKDELYEAAVLINRVLDAAGALSFETYVERREEIIRRQSRQLLEASTPVVRLWRHVLAVPLIGNLDTARSQVVMENLLESIQKDEALVAIIDITGVPTVDTSVAQHLMQTVKAVRLMGAECIVSGIRPAIAQTVVQLGIDLSDILTRASLADALATAMQLTRQEPATGAVGAVQGGTDHGRVER</sequence>
<dbReference type="Pfam" id="PF14361">
    <property type="entry name" value="RsbRD_N"/>
    <property type="match status" value="1"/>
</dbReference>
<dbReference type="Proteomes" id="UP001603013">
    <property type="component" value="Unassembled WGS sequence"/>
</dbReference>
<dbReference type="InterPro" id="IPR051932">
    <property type="entry name" value="Bact_StressResp_Reg"/>
</dbReference>
<proteinExistence type="predicted"/>
<comment type="caution">
    <text evidence="3">The sequence shown here is derived from an EMBL/GenBank/DDBJ whole genome shotgun (WGS) entry which is preliminary data.</text>
</comment>
<evidence type="ECO:0000259" key="2">
    <source>
        <dbReference type="PROSITE" id="PS50801"/>
    </source>
</evidence>
<dbReference type="CDD" id="cd07041">
    <property type="entry name" value="STAS_RsbR_RsbS_like"/>
    <property type="match status" value="1"/>
</dbReference>
<dbReference type="Pfam" id="PF01740">
    <property type="entry name" value="STAS"/>
    <property type="match status" value="1"/>
</dbReference>
<evidence type="ECO:0000313" key="4">
    <source>
        <dbReference type="Proteomes" id="UP001603013"/>
    </source>
</evidence>
<feature type="domain" description="STAS" evidence="2">
    <location>
        <begin position="165"/>
        <end position="276"/>
    </location>
</feature>
<dbReference type="PANTHER" id="PTHR33745:SF3">
    <property type="entry name" value="RSBT CO-ANTAGONIST PROTEIN RSBRC"/>
    <property type="match status" value="1"/>
</dbReference>
<reference evidence="3 4" key="1">
    <citation type="submission" date="2024-10" db="EMBL/GenBank/DDBJ databases">
        <title>The Natural Products Discovery Center: Release of the First 8490 Sequenced Strains for Exploring Actinobacteria Biosynthetic Diversity.</title>
        <authorList>
            <person name="Kalkreuter E."/>
            <person name="Kautsar S.A."/>
            <person name="Yang D."/>
            <person name="Bader C.D."/>
            <person name="Teijaro C.N."/>
            <person name="Fluegel L."/>
            <person name="Davis C.M."/>
            <person name="Simpson J.R."/>
            <person name="Lauterbach L."/>
            <person name="Steele A.D."/>
            <person name="Gui C."/>
            <person name="Meng S."/>
            <person name="Li G."/>
            <person name="Viehrig K."/>
            <person name="Ye F."/>
            <person name="Su P."/>
            <person name="Kiefer A.F."/>
            <person name="Nichols A."/>
            <person name="Cepeda A.J."/>
            <person name="Yan W."/>
            <person name="Fan B."/>
            <person name="Jiang Y."/>
            <person name="Adhikari A."/>
            <person name="Zheng C.-J."/>
            <person name="Schuster L."/>
            <person name="Cowan T.M."/>
            <person name="Smanski M.J."/>
            <person name="Chevrette M.G."/>
            <person name="De Carvalho L.P.S."/>
            <person name="Shen B."/>
        </authorList>
    </citation>
    <scope>NUCLEOTIDE SEQUENCE [LARGE SCALE GENOMIC DNA]</scope>
    <source>
        <strain evidence="3 4">NPDC015755</strain>
    </source>
</reference>
<keyword evidence="4" id="KW-1185">Reference proteome</keyword>
<dbReference type="Gene3D" id="3.30.750.24">
    <property type="entry name" value="STAS domain"/>
    <property type="match status" value="1"/>
</dbReference>
<dbReference type="SUPFAM" id="SSF52091">
    <property type="entry name" value="SpoIIaa-like"/>
    <property type="match status" value="1"/>
</dbReference>
<dbReference type="InterPro" id="IPR025751">
    <property type="entry name" value="RsbRD_N_dom"/>
</dbReference>
<dbReference type="PANTHER" id="PTHR33745">
    <property type="entry name" value="RSBT ANTAGONIST PROTEIN RSBS-RELATED"/>
    <property type="match status" value="1"/>
</dbReference>
<protein>
    <submittedName>
        <fullName evidence="3">STAS domain-containing protein</fullName>
    </submittedName>
</protein>
<organism evidence="3 4">
    <name type="scientific">Streptomyces lateritius</name>
    <dbReference type="NCBI Taxonomy" id="67313"/>
    <lineage>
        <taxon>Bacteria</taxon>
        <taxon>Bacillati</taxon>
        <taxon>Actinomycetota</taxon>
        <taxon>Actinomycetes</taxon>
        <taxon>Kitasatosporales</taxon>
        <taxon>Streptomycetaceae</taxon>
        <taxon>Streptomyces</taxon>
    </lineage>
</organism>
<dbReference type="EMBL" id="JBIBSM010000012">
    <property type="protein sequence ID" value="MFF8278857.1"/>
    <property type="molecule type" value="Genomic_DNA"/>
</dbReference>
<dbReference type="RefSeq" id="WP_391935934.1">
    <property type="nucleotide sequence ID" value="NZ_JBIBSM010000012.1"/>
</dbReference>
<gene>
    <name evidence="3" type="ORF">ACF05T_22500</name>
</gene>
<dbReference type="InterPro" id="IPR036513">
    <property type="entry name" value="STAS_dom_sf"/>
</dbReference>
<name>A0ABW6YG84_9ACTN</name>
<accession>A0ABW6YG84</accession>
<keyword evidence="1" id="KW-0597">Phosphoprotein</keyword>